<feature type="signal peptide" evidence="2">
    <location>
        <begin position="1"/>
        <end position="17"/>
    </location>
</feature>
<evidence type="ECO:0000256" key="1">
    <source>
        <dbReference type="SAM" id="MobiDB-lite"/>
    </source>
</evidence>
<evidence type="ECO:0000256" key="2">
    <source>
        <dbReference type="SAM" id="SignalP"/>
    </source>
</evidence>
<accession>A0A8H7EC33</accession>
<feature type="compositionally biased region" description="Polar residues" evidence="1">
    <location>
        <begin position="372"/>
        <end position="384"/>
    </location>
</feature>
<dbReference type="GeneID" id="62207764"/>
<feature type="chain" id="PRO_5034092951" description="Ecp2 effector protein domain-containing protein" evidence="2">
    <location>
        <begin position="18"/>
        <end position="421"/>
    </location>
</feature>
<evidence type="ECO:0008006" key="5">
    <source>
        <dbReference type="Google" id="ProtNLM"/>
    </source>
</evidence>
<organism evidence="3 4">
    <name type="scientific">Alternaria burnsii</name>
    <dbReference type="NCBI Taxonomy" id="1187904"/>
    <lineage>
        <taxon>Eukaryota</taxon>
        <taxon>Fungi</taxon>
        <taxon>Dikarya</taxon>
        <taxon>Ascomycota</taxon>
        <taxon>Pezizomycotina</taxon>
        <taxon>Dothideomycetes</taxon>
        <taxon>Pleosporomycetidae</taxon>
        <taxon>Pleosporales</taxon>
        <taxon>Pleosporineae</taxon>
        <taxon>Pleosporaceae</taxon>
        <taxon>Alternaria</taxon>
        <taxon>Alternaria sect. Alternaria</taxon>
    </lineage>
</organism>
<name>A0A8H7EC33_9PLEO</name>
<evidence type="ECO:0000313" key="4">
    <source>
        <dbReference type="Proteomes" id="UP000596902"/>
    </source>
</evidence>
<reference evidence="3" key="1">
    <citation type="submission" date="2020-01" db="EMBL/GenBank/DDBJ databases">
        <authorList>
            <person name="Feng Z.H.Z."/>
        </authorList>
    </citation>
    <scope>NUCLEOTIDE SEQUENCE</scope>
    <source>
        <strain evidence="3">CBS107.38</strain>
    </source>
</reference>
<sequence>MKLHILHILAIVALASARILPPTPTDSTTVNLTLDAYNNTDVDGAKLSNISDDHDASTVHTLANPPTKFEKAISIGQTLDSAMRSKDSVARWFFKDFPQFAETCQSPFTGDGKAELAKWGFDDSDALSATVAKECDFDGYHKIKAAFDELGLDTRSSKDGGPNHCFKVNHRDGVAIKRNEDGSLPIEAKQYYDVCGKEYRATGASFEFAVNPNGLVALMNVMSMTYSAKTYTWFRTPLPEELPHIGTTQDIAWAMWNRVDAPDLAGLKYLLVTQVMNAGSRELFRSALETLNPPQSEYKLWPGEEFKIETKGGKAILGSPVGRWAGYLLLQHKDQLGGNRYIEKVRLFKPPGASLPYLLFYVAKEPAAGQASLTEPETQAQKGSLQVAGRQTGDLGSVSKETNDDDDDDDDDTNHSSPGTA</sequence>
<dbReference type="Proteomes" id="UP000596902">
    <property type="component" value="Unassembled WGS sequence"/>
</dbReference>
<evidence type="ECO:0000313" key="3">
    <source>
        <dbReference type="EMBL" id="KAF7672508.1"/>
    </source>
</evidence>
<protein>
    <recommendedName>
        <fullName evidence="5">Ecp2 effector protein domain-containing protein</fullName>
    </recommendedName>
</protein>
<gene>
    <name evidence="3" type="ORF">GT037_009539</name>
</gene>
<dbReference type="EMBL" id="JAAABM010000016">
    <property type="protein sequence ID" value="KAF7672508.1"/>
    <property type="molecule type" value="Genomic_DNA"/>
</dbReference>
<feature type="compositionally biased region" description="Acidic residues" evidence="1">
    <location>
        <begin position="403"/>
        <end position="412"/>
    </location>
</feature>
<reference evidence="3" key="2">
    <citation type="submission" date="2020-08" db="EMBL/GenBank/DDBJ databases">
        <title>Draft Genome Sequence of Cumin Blight Pathogen Alternaria burnsii.</title>
        <authorList>
            <person name="Feng Z."/>
        </authorList>
    </citation>
    <scope>NUCLEOTIDE SEQUENCE</scope>
    <source>
        <strain evidence="3">CBS107.38</strain>
    </source>
</reference>
<keyword evidence="2" id="KW-0732">Signal</keyword>
<comment type="caution">
    <text evidence="3">The sequence shown here is derived from an EMBL/GenBank/DDBJ whole genome shotgun (WGS) entry which is preliminary data.</text>
</comment>
<dbReference type="RefSeq" id="XP_038782861.1">
    <property type="nucleotide sequence ID" value="XM_038934586.1"/>
</dbReference>
<proteinExistence type="predicted"/>
<dbReference type="AlphaFoldDB" id="A0A8H7EC33"/>
<keyword evidence="4" id="KW-1185">Reference proteome</keyword>
<feature type="region of interest" description="Disordered" evidence="1">
    <location>
        <begin position="372"/>
        <end position="421"/>
    </location>
</feature>